<protein>
    <recommendedName>
        <fullName evidence="5">Pentatricopeptide repeat-containing protein</fullName>
    </recommendedName>
</protein>
<sequence length="278" mass="31133">MLDTAPLRLHACMGTKLPPQCHNSSPISICQSTRELHAYSLKQFHGYHPPKQLSWSTLIVGYANSTAPREAILLFHHMLCVNNSFLPDNFTFPALLKACCDSDNSSAIEEGKQIHCQALKRGFCSDVFVQKRLIRFYAKFGALEDAWKVSGQCIGAIDTVCWNDMINGYIKIGRLDVAQHLFDDMVNKNAVSWSLMINGHANNGDMETAKLLFDEMPDTERSAFAWNSMIAGYAKNGRMVESQELLNQIPHRDVFSWTAVISGLGKYPRLEVDEDGGQ</sequence>
<dbReference type="PANTHER" id="PTHR47926">
    <property type="entry name" value="PENTATRICOPEPTIDE REPEAT-CONTAINING PROTEIN"/>
    <property type="match status" value="1"/>
</dbReference>
<dbReference type="AlphaFoldDB" id="W1NWC1"/>
<keyword evidence="1" id="KW-0677">Repeat</keyword>
<dbReference type="Gene3D" id="1.25.40.10">
    <property type="entry name" value="Tetratricopeptide repeat domain"/>
    <property type="match status" value="3"/>
</dbReference>
<dbReference type="PROSITE" id="PS51375">
    <property type="entry name" value="PPR"/>
    <property type="match status" value="2"/>
</dbReference>
<dbReference type="eggNOG" id="KOG4197">
    <property type="taxonomic scope" value="Eukaryota"/>
</dbReference>
<evidence type="ECO:0000256" key="2">
    <source>
        <dbReference type="PROSITE-ProRule" id="PRU00708"/>
    </source>
</evidence>
<dbReference type="InterPro" id="IPR002885">
    <property type="entry name" value="PPR_rpt"/>
</dbReference>
<feature type="repeat" description="PPR" evidence="2">
    <location>
        <begin position="158"/>
        <end position="192"/>
    </location>
</feature>
<dbReference type="EMBL" id="KI394661">
    <property type="protein sequence ID" value="ERN01932.1"/>
    <property type="molecule type" value="Genomic_DNA"/>
</dbReference>
<gene>
    <name evidence="3" type="ORF">AMTR_s00045p00034660</name>
</gene>
<evidence type="ECO:0008006" key="5">
    <source>
        <dbReference type="Google" id="ProtNLM"/>
    </source>
</evidence>
<dbReference type="GO" id="GO:0003723">
    <property type="term" value="F:RNA binding"/>
    <property type="evidence" value="ECO:0007669"/>
    <property type="project" value="InterPro"/>
</dbReference>
<evidence type="ECO:0000313" key="4">
    <source>
        <dbReference type="Proteomes" id="UP000017836"/>
    </source>
</evidence>
<reference evidence="4" key="1">
    <citation type="journal article" date="2013" name="Science">
        <title>The Amborella genome and the evolution of flowering plants.</title>
        <authorList>
            <consortium name="Amborella Genome Project"/>
        </authorList>
    </citation>
    <scope>NUCLEOTIDE SEQUENCE [LARGE SCALE GENOMIC DNA]</scope>
</reference>
<dbReference type="PANTHER" id="PTHR47926:SF359">
    <property type="entry name" value="PENTACOTRIPEPTIDE-REPEAT REGION OF PRORP DOMAIN-CONTAINING PROTEIN"/>
    <property type="match status" value="1"/>
</dbReference>
<accession>W1NWC1</accession>
<dbReference type="Gramene" id="ERN01932">
    <property type="protein sequence ID" value="ERN01932"/>
    <property type="gene ID" value="AMTR_s00045p00034660"/>
</dbReference>
<feature type="repeat" description="PPR" evidence="2">
    <location>
        <begin position="222"/>
        <end position="256"/>
    </location>
</feature>
<evidence type="ECO:0000313" key="3">
    <source>
        <dbReference type="EMBL" id="ERN01932.1"/>
    </source>
</evidence>
<name>W1NWC1_AMBTC</name>
<dbReference type="HOGENOM" id="CLU_1002359_0_0_1"/>
<dbReference type="NCBIfam" id="TIGR00756">
    <property type="entry name" value="PPR"/>
    <property type="match status" value="3"/>
</dbReference>
<keyword evidence="4" id="KW-1185">Reference proteome</keyword>
<dbReference type="Pfam" id="PF01535">
    <property type="entry name" value="PPR"/>
    <property type="match status" value="4"/>
</dbReference>
<proteinExistence type="predicted"/>
<dbReference type="InterPro" id="IPR011990">
    <property type="entry name" value="TPR-like_helical_dom_sf"/>
</dbReference>
<dbReference type="GO" id="GO:0009451">
    <property type="term" value="P:RNA modification"/>
    <property type="evidence" value="ECO:0007669"/>
    <property type="project" value="InterPro"/>
</dbReference>
<dbReference type="InterPro" id="IPR046960">
    <property type="entry name" value="PPR_At4g14850-like_plant"/>
</dbReference>
<evidence type="ECO:0000256" key="1">
    <source>
        <dbReference type="ARBA" id="ARBA00022737"/>
    </source>
</evidence>
<organism evidence="3 4">
    <name type="scientific">Amborella trichopoda</name>
    <dbReference type="NCBI Taxonomy" id="13333"/>
    <lineage>
        <taxon>Eukaryota</taxon>
        <taxon>Viridiplantae</taxon>
        <taxon>Streptophyta</taxon>
        <taxon>Embryophyta</taxon>
        <taxon>Tracheophyta</taxon>
        <taxon>Spermatophyta</taxon>
        <taxon>Magnoliopsida</taxon>
        <taxon>Amborellales</taxon>
        <taxon>Amborellaceae</taxon>
        <taxon>Amborella</taxon>
    </lineage>
</organism>
<dbReference type="Proteomes" id="UP000017836">
    <property type="component" value="Unassembled WGS sequence"/>
</dbReference>